<dbReference type="Gene3D" id="3.30.70.330">
    <property type="match status" value="3"/>
</dbReference>
<feature type="domain" description="RRM" evidence="4">
    <location>
        <begin position="108"/>
        <end position="187"/>
    </location>
</feature>
<evidence type="ECO:0000256" key="2">
    <source>
        <dbReference type="PROSITE-ProRule" id="PRU00176"/>
    </source>
</evidence>
<evidence type="ECO:0000313" key="6">
    <source>
        <dbReference type="Proteomes" id="UP001164746"/>
    </source>
</evidence>
<protein>
    <submittedName>
        <fullName evidence="5">RAVR2-like protein</fullName>
    </submittedName>
</protein>
<feature type="region of interest" description="Disordered" evidence="3">
    <location>
        <begin position="751"/>
        <end position="784"/>
    </location>
</feature>
<gene>
    <name evidence="5" type="ORF">MAR_036882</name>
</gene>
<dbReference type="InterPro" id="IPR050502">
    <property type="entry name" value="Euk_RNA-bind_prot"/>
</dbReference>
<dbReference type="CDD" id="cd00590">
    <property type="entry name" value="RRM_SF"/>
    <property type="match status" value="1"/>
</dbReference>
<organism evidence="5 6">
    <name type="scientific">Mya arenaria</name>
    <name type="common">Soft-shell clam</name>
    <dbReference type="NCBI Taxonomy" id="6604"/>
    <lineage>
        <taxon>Eukaryota</taxon>
        <taxon>Metazoa</taxon>
        <taxon>Spiralia</taxon>
        <taxon>Lophotrochozoa</taxon>
        <taxon>Mollusca</taxon>
        <taxon>Bivalvia</taxon>
        <taxon>Autobranchia</taxon>
        <taxon>Heteroconchia</taxon>
        <taxon>Euheterodonta</taxon>
        <taxon>Imparidentia</taxon>
        <taxon>Neoheterodontei</taxon>
        <taxon>Myida</taxon>
        <taxon>Myoidea</taxon>
        <taxon>Myidae</taxon>
        <taxon>Mya</taxon>
    </lineage>
</organism>
<evidence type="ECO:0000256" key="1">
    <source>
        <dbReference type="ARBA" id="ARBA00022884"/>
    </source>
</evidence>
<dbReference type="PANTHER" id="PTHR48025:SF1">
    <property type="entry name" value="RRM DOMAIN-CONTAINING PROTEIN"/>
    <property type="match status" value="1"/>
</dbReference>
<evidence type="ECO:0000256" key="3">
    <source>
        <dbReference type="SAM" id="MobiDB-lite"/>
    </source>
</evidence>
<dbReference type="SUPFAM" id="SSF54928">
    <property type="entry name" value="RNA-binding domain, RBD"/>
    <property type="match status" value="2"/>
</dbReference>
<dbReference type="InterPro" id="IPR012677">
    <property type="entry name" value="Nucleotide-bd_a/b_plait_sf"/>
</dbReference>
<name>A0ABY7FR36_MYAAR</name>
<proteinExistence type="predicted"/>
<dbReference type="SMART" id="SM00360">
    <property type="entry name" value="RRM"/>
    <property type="match status" value="3"/>
</dbReference>
<dbReference type="EMBL" id="CP111024">
    <property type="protein sequence ID" value="WAR23213.1"/>
    <property type="molecule type" value="Genomic_DNA"/>
</dbReference>
<dbReference type="InterPro" id="IPR000504">
    <property type="entry name" value="RRM_dom"/>
</dbReference>
<feature type="region of interest" description="Disordered" evidence="3">
    <location>
        <begin position="493"/>
        <end position="515"/>
    </location>
</feature>
<feature type="compositionally biased region" description="Pro residues" evidence="3">
    <location>
        <begin position="500"/>
        <end position="511"/>
    </location>
</feature>
<feature type="compositionally biased region" description="Low complexity" evidence="3">
    <location>
        <begin position="572"/>
        <end position="582"/>
    </location>
</feature>
<dbReference type="Pfam" id="PF00076">
    <property type="entry name" value="RRM_1"/>
    <property type="match status" value="3"/>
</dbReference>
<sequence>MKREEGDEFSDKASKMELLEKAKAEFNREKRLVIKNLPFSTTEKDIRAFMGFNGEFPVEDVQMGKNLGQNQAVVTLKDPSLVDDAISKLDNTKFDTLTVSVSVYRSDKILCIAHLPLAMTEYKFRELITEHGNIDMCFLMRSEETGDSKGYGFVEFNESIEKVGQIKYALDWSKVEGQVVHCDAIVDSSKTGIEFADLHSTCLLIDNLPPDYTDCLALREVFSQLVKPIYCQIVTKENVSLGFGIIEYENSENAERAFNRFNNEKINDVPMNISYCIPGKSAVHMFNRIMFKYGDSIHVNKASLLPDPVYPNPAFLRHPFFKTHQAKHPRLLVKFTDNLLNLQEGYIKQLEDKTNTKPGLLGPAPTIPMSPLMDVNVQLGLLSVIVLDMRENGTYNGQLPGPLGKLKVPSGEDFEQKPEPVSLLGDPVTAQANLVLKNLLMPPSESPGFPQGAVRHDPEAPQLLGKPIAELNLVCLGSLGRMMAMMLEQSHNRGLLGNAPPQPTPNGPPKPLLDGLMQAGKVAQKILNSIGMNQQNQNNFNSNYVNMNQSSQSSSSSNSPQSLLGAPPSQSPTPLLSLNLNTKGEGLIPTPPTFKEEGGFLGNQGMGGNDSGYQGGYDEGDGSEGFCDQGNMNSMGNMGNYGSSMGTFGNMGNFSNNGNFRNNMGNFGNGDNTSMGNFRSNMGNFRNMGNSNNMSGNMGNMGPQSLLGMNQRNMAGGMMDQANSETYDAAYFSGINNRQRNSANLARQNTNSFGAIGNKGDGLMGPPPQPLLGMGSSFTSGNNN</sequence>
<dbReference type="PROSITE" id="PS50102">
    <property type="entry name" value="RRM"/>
    <property type="match status" value="3"/>
</dbReference>
<accession>A0ABY7FR36</accession>
<reference evidence="5" key="1">
    <citation type="submission" date="2022-11" db="EMBL/GenBank/DDBJ databases">
        <title>Centuries of genome instability and evolution in soft-shell clam transmissible cancer (bioRxiv).</title>
        <authorList>
            <person name="Hart S.F.M."/>
            <person name="Yonemitsu M.A."/>
            <person name="Giersch R.M."/>
            <person name="Beal B.F."/>
            <person name="Arriagada G."/>
            <person name="Davis B.W."/>
            <person name="Ostrander E.A."/>
            <person name="Goff S.P."/>
            <person name="Metzger M.J."/>
        </authorList>
    </citation>
    <scope>NUCLEOTIDE SEQUENCE</scope>
    <source>
        <strain evidence="5">MELC-2E11</strain>
        <tissue evidence="5">Siphon/mantle</tissue>
    </source>
</reference>
<feature type="non-terminal residue" evidence="5">
    <location>
        <position position="784"/>
    </location>
</feature>
<dbReference type="Proteomes" id="UP001164746">
    <property type="component" value="Chromosome 13"/>
</dbReference>
<keyword evidence="1 2" id="KW-0694">RNA-binding</keyword>
<keyword evidence="6" id="KW-1185">Reference proteome</keyword>
<evidence type="ECO:0000259" key="4">
    <source>
        <dbReference type="PROSITE" id="PS50102"/>
    </source>
</evidence>
<dbReference type="PANTHER" id="PTHR48025">
    <property type="entry name" value="OS02G0815200 PROTEIN"/>
    <property type="match status" value="1"/>
</dbReference>
<dbReference type="InterPro" id="IPR035979">
    <property type="entry name" value="RBD_domain_sf"/>
</dbReference>
<feature type="domain" description="RRM" evidence="4">
    <location>
        <begin position="201"/>
        <end position="278"/>
    </location>
</feature>
<feature type="compositionally biased region" description="Gly residues" evidence="3">
    <location>
        <begin position="599"/>
        <end position="611"/>
    </location>
</feature>
<feature type="compositionally biased region" description="Low complexity" evidence="3">
    <location>
        <begin position="537"/>
        <end position="562"/>
    </location>
</feature>
<feature type="region of interest" description="Disordered" evidence="3">
    <location>
        <begin position="537"/>
        <end position="611"/>
    </location>
</feature>
<feature type="domain" description="RRM" evidence="4">
    <location>
        <begin position="30"/>
        <end position="106"/>
    </location>
</feature>
<evidence type="ECO:0000313" key="5">
    <source>
        <dbReference type="EMBL" id="WAR23213.1"/>
    </source>
</evidence>